<dbReference type="AlphaFoldDB" id="A0A2T3XRI7"/>
<evidence type="ECO:0000259" key="2">
    <source>
        <dbReference type="Pfam" id="PF04909"/>
    </source>
</evidence>
<dbReference type="InterPro" id="IPR006680">
    <property type="entry name" value="Amidohydro-rel"/>
</dbReference>
<comment type="similarity">
    <text evidence="1">Belongs to the metallo-dependent hydrolases superfamily.</text>
</comment>
<protein>
    <recommendedName>
        <fullName evidence="2">Amidohydrolase-related domain-containing protein</fullName>
    </recommendedName>
</protein>
<dbReference type="EMBL" id="PYUC01000009">
    <property type="protein sequence ID" value="PTB19136.1"/>
    <property type="molecule type" value="Genomic_DNA"/>
</dbReference>
<accession>A0A2T3XRI7</accession>
<dbReference type="SUPFAM" id="SSF51556">
    <property type="entry name" value="Metallo-dependent hydrolases"/>
    <property type="match status" value="1"/>
</dbReference>
<reference evidence="3 4" key="1">
    <citation type="submission" date="2018-03" db="EMBL/GenBank/DDBJ databases">
        <title>Whole genome analyses suggest that Burkholderia sensu lato contains two further novel genera in the rhizoxinica-symbiotica group Mycetohabitans gen. nov., and Trinickia gen. nov.: implications for the evolution of diazotrophy and nodulation in the Burkholderiaceae.</title>
        <authorList>
            <person name="Estrada De Los Santos P."/>
            <person name="Palmer M."/>
            <person name="Chavez-Ramirez B."/>
            <person name="Steenkamp E.T."/>
            <person name="Hirsch A.M."/>
            <person name="Manyaka P."/>
            <person name="Maluk M."/>
            <person name="Lafos M."/>
            <person name="Crook M."/>
            <person name="Gross E."/>
            <person name="Simon M.F."/>
            <person name="Bueno Dos Reis Junior F."/>
            <person name="Poole P.S."/>
            <person name="Venter S.N."/>
            <person name="James E.K."/>
        </authorList>
    </citation>
    <scope>NUCLEOTIDE SEQUENCE [LARGE SCALE GENOMIC DNA]</scope>
    <source>
        <strain evidence="3 4">JPY-366</strain>
    </source>
</reference>
<proteinExistence type="inferred from homology"/>
<dbReference type="GO" id="GO:0016787">
    <property type="term" value="F:hydrolase activity"/>
    <property type="evidence" value="ECO:0007669"/>
    <property type="project" value="InterPro"/>
</dbReference>
<gene>
    <name evidence="3" type="ORF">C9I57_19050</name>
</gene>
<dbReference type="Proteomes" id="UP000240638">
    <property type="component" value="Unassembled WGS sequence"/>
</dbReference>
<dbReference type="InterPro" id="IPR052350">
    <property type="entry name" value="Metallo-dep_Lactonases"/>
</dbReference>
<dbReference type="Gene3D" id="3.20.20.140">
    <property type="entry name" value="Metal-dependent hydrolases"/>
    <property type="match status" value="1"/>
</dbReference>
<dbReference type="PANTHER" id="PTHR43569:SF1">
    <property type="entry name" value="BLL3371 PROTEIN"/>
    <property type="match status" value="1"/>
</dbReference>
<comment type="caution">
    <text evidence="3">The sequence shown here is derived from an EMBL/GenBank/DDBJ whole genome shotgun (WGS) entry which is preliminary data.</text>
</comment>
<dbReference type="PANTHER" id="PTHR43569">
    <property type="entry name" value="AMIDOHYDROLASE"/>
    <property type="match status" value="1"/>
</dbReference>
<dbReference type="Pfam" id="PF04909">
    <property type="entry name" value="Amidohydro_2"/>
    <property type="match status" value="1"/>
</dbReference>
<feature type="domain" description="Amidohydrolase-related" evidence="2">
    <location>
        <begin position="22"/>
        <end position="313"/>
    </location>
</feature>
<organism evidence="3 4">
    <name type="scientific">Trinickia symbiotica</name>
    <dbReference type="NCBI Taxonomy" id="863227"/>
    <lineage>
        <taxon>Bacteria</taxon>
        <taxon>Pseudomonadati</taxon>
        <taxon>Pseudomonadota</taxon>
        <taxon>Betaproteobacteria</taxon>
        <taxon>Burkholderiales</taxon>
        <taxon>Burkholderiaceae</taxon>
        <taxon>Trinickia</taxon>
    </lineage>
</organism>
<name>A0A2T3XRI7_9BURK</name>
<evidence type="ECO:0000313" key="3">
    <source>
        <dbReference type="EMBL" id="PTB19136.1"/>
    </source>
</evidence>
<dbReference type="InterPro" id="IPR032466">
    <property type="entry name" value="Metal_Hydrolase"/>
</dbReference>
<sequence length="313" mass="36083">MLSPDEYELTRLETPVDNLPIIDPHHHLYDLETGNYPWLQGPMLERVFGDYSAIRKDYLIEDFLADIKNQNVVKTVHLQVEYDHNDPVAETRWLQSVGDKHGYPHGIVGFADLASDNVQAVIEAHCEFPNVRGIRQCLNFHRDPVKTFIDNPHLMSDSRWRRGYALLERYDLSFDLQLYYTQMEEAVALARDFPNTPIVLNHTGMPVDRASEEIEAWKRGMKLLASAPNVSCKISGLGMGDWKWTVDSIRPFVLHAIEAFGVERCMFASNFPVDKLFSSYDDIFNAFKSITKGFSPSERRALFHDNAERVYRL</sequence>
<evidence type="ECO:0000313" key="4">
    <source>
        <dbReference type="Proteomes" id="UP000240638"/>
    </source>
</evidence>
<evidence type="ECO:0000256" key="1">
    <source>
        <dbReference type="ARBA" id="ARBA00038310"/>
    </source>
</evidence>